<protein>
    <submittedName>
        <fullName evidence="5">Magnesium-chelatase</fullName>
    </submittedName>
</protein>
<dbReference type="Gene3D" id="3.40.50.300">
    <property type="entry name" value="P-loop containing nucleotide triphosphate hydrolases"/>
    <property type="match status" value="1"/>
</dbReference>
<dbReference type="Proteomes" id="UP000019028">
    <property type="component" value="Chromosome"/>
</dbReference>
<dbReference type="Pfam" id="PF01078">
    <property type="entry name" value="Mg_chelatase"/>
    <property type="match status" value="1"/>
</dbReference>
<evidence type="ECO:0000256" key="2">
    <source>
        <dbReference type="ARBA" id="ARBA00022741"/>
    </source>
</evidence>
<evidence type="ECO:0000259" key="4">
    <source>
        <dbReference type="PROSITE" id="PS50051"/>
    </source>
</evidence>
<dbReference type="PANTHER" id="PTHR32039:SF7">
    <property type="entry name" value="COMPETENCE PROTEIN COMM"/>
    <property type="match status" value="1"/>
</dbReference>
<dbReference type="InterPro" id="IPR020568">
    <property type="entry name" value="Ribosomal_Su5_D2-typ_SF"/>
</dbReference>
<organism evidence="5 6">
    <name type="scientific">Sodalis praecaptivus</name>
    <dbReference type="NCBI Taxonomy" id="1239307"/>
    <lineage>
        <taxon>Bacteria</taxon>
        <taxon>Pseudomonadati</taxon>
        <taxon>Pseudomonadota</taxon>
        <taxon>Gammaproteobacteria</taxon>
        <taxon>Enterobacterales</taxon>
        <taxon>Bruguierivoracaceae</taxon>
        <taxon>Sodalis</taxon>
    </lineage>
</organism>
<dbReference type="EMBL" id="CP006569">
    <property type="protein sequence ID" value="AHF75384.1"/>
    <property type="molecule type" value="Genomic_DNA"/>
</dbReference>
<dbReference type="PATRIC" id="fig|1239307.3.peg.295"/>
<dbReference type="GO" id="GO:0005524">
    <property type="term" value="F:ATP binding"/>
    <property type="evidence" value="ECO:0007669"/>
    <property type="project" value="UniProtKB-KW"/>
</dbReference>
<evidence type="ECO:0000313" key="6">
    <source>
        <dbReference type="Proteomes" id="UP000019028"/>
    </source>
</evidence>
<name>W0HNI1_9GAMM</name>
<dbReference type="SMART" id="SM00382">
    <property type="entry name" value="AAA"/>
    <property type="match status" value="1"/>
</dbReference>
<evidence type="ECO:0000256" key="3">
    <source>
        <dbReference type="ARBA" id="ARBA00022840"/>
    </source>
</evidence>
<dbReference type="Gene3D" id="3.30.230.10">
    <property type="match status" value="1"/>
</dbReference>
<dbReference type="GO" id="GO:0003677">
    <property type="term" value="F:DNA binding"/>
    <property type="evidence" value="ECO:0007669"/>
    <property type="project" value="InterPro"/>
</dbReference>
<reference evidence="5 6" key="1">
    <citation type="journal article" date="2014" name="Genome Biol. Evol.">
        <title>Genome degeneration and adaptation in a nascent stage of symbiosis.</title>
        <authorList>
            <person name="Oakeson K.F."/>
            <person name="Gil R."/>
            <person name="Clayton A.L."/>
            <person name="Dunn D.M."/>
            <person name="von Niederhausern A.C."/>
            <person name="Hamil C."/>
            <person name="Aoyagi A."/>
            <person name="Duval B."/>
            <person name="Baca A."/>
            <person name="Silva F.J."/>
            <person name="Vallier A."/>
            <person name="Jackson D.G."/>
            <person name="Latorre A."/>
            <person name="Weiss R.B."/>
            <person name="Heddi A."/>
            <person name="Moya A."/>
            <person name="Dale C."/>
        </authorList>
    </citation>
    <scope>NUCLEOTIDE SEQUENCE [LARGE SCALE GENOMIC DNA]</scope>
    <source>
        <strain evidence="5 6">HS1</strain>
    </source>
</reference>
<dbReference type="HOGENOM" id="CLU_026145_1_1_6"/>
<keyword evidence="6" id="KW-1185">Reference proteome</keyword>
<keyword evidence="3" id="KW-0067">ATP-binding</keyword>
<dbReference type="PROSITE" id="PS50051">
    <property type="entry name" value="MCM_2"/>
    <property type="match status" value="1"/>
</dbReference>
<dbReference type="SUPFAM" id="SSF52540">
    <property type="entry name" value="P-loop containing nucleoside triphosphate hydrolases"/>
    <property type="match status" value="1"/>
</dbReference>
<dbReference type="InterPro" id="IPR000523">
    <property type="entry name" value="Mg_chelatse_chII-like_cat_dom"/>
</dbReference>
<dbReference type="InterPro" id="IPR003593">
    <property type="entry name" value="AAA+_ATPase"/>
</dbReference>
<dbReference type="Pfam" id="PF13335">
    <property type="entry name" value="Mg_chelatase_C"/>
    <property type="match status" value="1"/>
</dbReference>
<dbReference type="KEGG" id="sod:Sant_0274"/>
<comment type="similarity">
    <text evidence="1">Belongs to the Mg-chelatase subunits D/I family. ComM subfamily.</text>
</comment>
<dbReference type="NCBIfam" id="TIGR00368">
    <property type="entry name" value="YifB family Mg chelatase-like AAA ATPase"/>
    <property type="match status" value="1"/>
</dbReference>
<dbReference type="InterPro" id="IPR025158">
    <property type="entry name" value="Mg_chelat-rel_C"/>
</dbReference>
<dbReference type="PRINTS" id="PR01657">
    <property type="entry name" value="MCMFAMILY"/>
</dbReference>
<evidence type="ECO:0000256" key="1">
    <source>
        <dbReference type="ARBA" id="ARBA00006354"/>
    </source>
</evidence>
<dbReference type="SUPFAM" id="SSF54211">
    <property type="entry name" value="Ribosomal protein S5 domain 2-like"/>
    <property type="match status" value="1"/>
</dbReference>
<accession>W0HNI1</accession>
<dbReference type="InterPro" id="IPR004482">
    <property type="entry name" value="Mg_chelat-rel"/>
</dbReference>
<dbReference type="OrthoDB" id="9813147at2"/>
<proteinExistence type="inferred from homology"/>
<dbReference type="InterPro" id="IPR027417">
    <property type="entry name" value="P-loop_NTPase"/>
</dbReference>
<evidence type="ECO:0000313" key="5">
    <source>
        <dbReference type="EMBL" id="AHF75384.1"/>
    </source>
</evidence>
<dbReference type="NCBIfam" id="NF007365">
    <property type="entry name" value="PRK09862.1"/>
    <property type="match status" value="1"/>
</dbReference>
<keyword evidence="2" id="KW-0547">Nucleotide-binding</keyword>
<dbReference type="InterPro" id="IPR001208">
    <property type="entry name" value="MCM_dom"/>
</dbReference>
<sequence>MALATIYTRGLIGIQAPSITVEAHVGKGLPAFTLVGLPESTVRASRDRVRSAILNSGYQFPARRITVSLAPADLPKEGARYDLPVALSILAATQQIPGMRLKPYEFLGELSLAGELRGVYGAIPAAHGAAGDGRQLILPQANREEIALLPGSQACLAGCLQQVCRFLQGNGSLIIADPTTDTRPAPSDGSDLAEVIGQQQARRALEIAAAGGHNLLLIGPPGTGKTMLASRLPGLLPPLTDNEAMETAAITSLVSVSTARRHWRQRPFRAPHHSTTMAALVGGGTFPRPGEISLAHNGVLFLDELPEFQRRVLDALREPLETGEIHIARVQASVCLPARFQLVAAMNPSPSGDRSGVHARCGPAEILRYLNRLSGPFLDRFDLSVEVPLLPPGSLRRRPPPGEDSATVRARVMAARAIQLARAQSLNARLSNTQLAQWCPLSEADGQFLENALTSLGLSVRAWHRLLKVARTLADLAGEAQISRNHLAEALSYRCIDRLLHELWQQRE</sequence>
<dbReference type="CDD" id="cd00009">
    <property type="entry name" value="AAA"/>
    <property type="match status" value="1"/>
</dbReference>
<dbReference type="RefSeq" id="WP_025420539.1">
    <property type="nucleotide sequence ID" value="NZ_CP006569.1"/>
</dbReference>
<dbReference type="InterPro" id="IPR014721">
    <property type="entry name" value="Ribsml_uS5_D2-typ_fold_subgr"/>
</dbReference>
<gene>
    <name evidence="5" type="primary">yifB</name>
    <name evidence="5" type="ORF">Sant_0274</name>
</gene>
<feature type="domain" description="MCM C-terminal AAA(+) ATPase" evidence="4">
    <location>
        <begin position="290"/>
        <end position="383"/>
    </location>
</feature>
<dbReference type="PANTHER" id="PTHR32039">
    <property type="entry name" value="MAGNESIUM-CHELATASE SUBUNIT CHLI"/>
    <property type="match status" value="1"/>
</dbReference>
<dbReference type="Pfam" id="PF13541">
    <property type="entry name" value="ChlI"/>
    <property type="match status" value="1"/>
</dbReference>
<dbReference type="InterPro" id="IPR045006">
    <property type="entry name" value="CHLI-like"/>
</dbReference>
<dbReference type="AlphaFoldDB" id="W0HNI1"/>